<evidence type="ECO:0000313" key="2">
    <source>
        <dbReference type="Proteomes" id="UP001168096"/>
    </source>
</evidence>
<dbReference type="EMBL" id="JASNRB020000001">
    <property type="protein sequence ID" value="MFJ1466487.1"/>
    <property type="molecule type" value="Genomic_DNA"/>
</dbReference>
<protein>
    <submittedName>
        <fullName evidence="1">Uncharacterized protein</fullName>
    </submittedName>
</protein>
<name>A0ACC7M3B5_9BURK</name>
<keyword evidence="2" id="KW-1185">Reference proteome</keyword>
<comment type="caution">
    <text evidence="1">The sequence shown here is derived from an EMBL/GenBank/DDBJ whole genome shotgun (WGS) entry which is preliminary data.</text>
</comment>
<evidence type="ECO:0000313" key="1">
    <source>
        <dbReference type="EMBL" id="MFJ1466487.1"/>
    </source>
</evidence>
<dbReference type="Proteomes" id="UP001168096">
    <property type="component" value="Unassembled WGS sequence"/>
</dbReference>
<proteinExistence type="predicted"/>
<organism evidence="1 2">
    <name type="scientific">Massilia orientalis</name>
    <dbReference type="NCBI Taxonomy" id="3050128"/>
    <lineage>
        <taxon>Bacteria</taxon>
        <taxon>Pseudomonadati</taxon>
        <taxon>Pseudomonadota</taxon>
        <taxon>Betaproteobacteria</taxon>
        <taxon>Burkholderiales</taxon>
        <taxon>Oxalobacteraceae</taxon>
        <taxon>Telluria group</taxon>
        <taxon>Massilia</taxon>
    </lineage>
</organism>
<accession>A0ACC7M3B5</accession>
<sequence length="419" mass="47506">MSTWQDFLEYLEKLRHTNDEPKPGAIMFAFVNRYLEPMEDIKYRIEFDGKAVSGVTTQSQNWVEVQPITLQSVKVYAWSRVRKDFKLIDEVTPVLGKRLLVNERMKTFKHKSETQPHPAPQRNTPSPAPSPAKAPTPPPSKRSSDPAQHPQGVEPVKAKNGKSEPEHQAHRSPTDKITVAQLKKIFPAAAESYLQQAADEFNRDLAGYKLDTPLRRAHFFAQVRQEAGSALSPKQENLNYRSDVLLDKFSYYRKHRAEADTDGRLEETTYVEKTIKGVKKKVKVTKIIHKADPVAIANKAYGGRGGNGPAESGDGWRFRGRGIFQLTLRGNYKKFNADYSQYWSNGGDDFVKNPDAVCEYPHFIRSAIWFWIDKSVYKQADGGTSNSDVDSVTNIINPAMDGAAERRLNFHELTYPTFK</sequence>
<reference evidence="1" key="1">
    <citation type="submission" date="2024-11" db="EMBL/GenBank/DDBJ databases">
        <title>Description of Massilia orientalis sp. nov., isolated from rhizosphere soil of Ageratina adenophora.</title>
        <authorList>
            <person name="Wang Y."/>
        </authorList>
    </citation>
    <scope>NUCLEOTIDE SEQUENCE</scope>
    <source>
        <strain evidence="1">YIM B02787</strain>
    </source>
</reference>
<gene>
    <name evidence="1" type="ORF">QPK29_002080</name>
</gene>